<name>D3PZ82_STANL</name>
<dbReference type="STRING" id="446470.Snas_5883"/>
<gene>
    <name evidence="3" type="ordered locus">Snas_5883</name>
</gene>
<evidence type="ECO:0000256" key="2">
    <source>
        <dbReference type="SAM" id="Phobius"/>
    </source>
</evidence>
<organism evidence="3 4">
    <name type="scientific">Stackebrandtia nassauensis (strain DSM 44728 / CIP 108903 / NRRL B-16338 / NBRC 102104 / LLR-40K-21)</name>
    <dbReference type="NCBI Taxonomy" id="446470"/>
    <lineage>
        <taxon>Bacteria</taxon>
        <taxon>Bacillati</taxon>
        <taxon>Actinomycetota</taxon>
        <taxon>Actinomycetes</taxon>
        <taxon>Glycomycetales</taxon>
        <taxon>Glycomycetaceae</taxon>
        <taxon>Stackebrandtia</taxon>
    </lineage>
</organism>
<dbReference type="RefSeq" id="WP_013021082.1">
    <property type="nucleotide sequence ID" value="NC_013947.1"/>
</dbReference>
<dbReference type="eggNOG" id="COG2372">
    <property type="taxonomic scope" value="Bacteria"/>
</dbReference>
<feature type="region of interest" description="Disordered" evidence="1">
    <location>
        <begin position="45"/>
        <end position="71"/>
    </location>
</feature>
<feature type="transmembrane region" description="Helical" evidence="2">
    <location>
        <begin position="12"/>
        <end position="35"/>
    </location>
</feature>
<proteinExistence type="predicted"/>
<accession>D3PZ82</accession>
<dbReference type="OrthoDB" id="128043at2"/>
<reference evidence="3 4" key="1">
    <citation type="journal article" date="2009" name="Stand. Genomic Sci.">
        <title>Complete genome sequence of Stackebrandtia nassauensis type strain (LLR-40K-21).</title>
        <authorList>
            <person name="Munk C."/>
            <person name="Lapidus A."/>
            <person name="Copeland A."/>
            <person name="Jando M."/>
            <person name="Mayilraj S."/>
            <person name="Glavina Del Rio T."/>
            <person name="Nolan M."/>
            <person name="Chen F."/>
            <person name="Lucas S."/>
            <person name="Tice H."/>
            <person name="Cheng J.F."/>
            <person name="Han C."/>
            <person name="Detter J.C."/>
            <person name="Bruce D."/>
            <person name="Goodwin L."/>
            <person name="Chain P."/>
            <person name="Pitluck S."/>
            <person name="Goker M."/>
            <person name="Ovchinikova G."/>
            <person name="Pati A."/>
            <person name="Ivanova N."/>
            <person name="Mavromatis K."/>
            <person name="Chen A."/>
            <person name="Palaniappan K."/>
            <person name="Land M."/>
            <person name="Hauser L."/>
            <person name="Chang Y.J."/>
            <person name="Jeffries C.D."/>
            <person name="Bristow J."/>
            <person name="Eisen J.A."/>
            <person name="Markowitz V."/>
            <person name="Hugenholtz P."/>
            <person name="Kyrpides N.C."/>
            <person name="Klenk H.P."/>
        </authorList>
    </citation>
    <scope>NUCLEOTIDE SEQUENCE [LARGE SCALE GENOMIC DNA]</scope>
    <source>
        <strain evidence="4">DSM 44728 / CIP 108903 / NRRL B-16338 / NBRC 102104 / LLR-40K-21</strain>
    </source>
</reference>
<keyword evidence="4" id="KW-1185">Reference proteome</keyword>
<evidence type="ECO:0008006" key="5">
    <source>
        <dbReference type="Google" id="ProtNLM"/>
    </source>
</evidence>
<keyword evidence="2" id="KW-1133">Transmembrane helix</keyword>
<dbReference type="EMBL" id="CP001778">
    <property type="protein sequence ID" value="ADD45511.1"/>
    <property type="molecule type" value="Genomic_DNA"/>
</dbReference>
<dbReference type="KEGG" id="sna:Snas_5883"/>
<evidence type="ECO:0000313" key="4">
    <source>
        <dbReference type="Proteomes" id="UP000000844"/>
    </source>
</evidence>
<evidence type="ECO:0000313" key="3">
    <source>
        <dbReference type="EMBL" id="ADD45511.1"/>
    </source>
</evidence>
<keyword evidence="2" id="KW-0812">Transmembrane</keyword>
<protein>
    <recommendedName>
        <fullName evidence="5">Secreted protein</fullName>
    </recommendedName>
</protein>
<dbReference type="AlphaFoldDB" id="D3PZ82"/>
<evidence type="ECO:0000256" key="1">
    <source>
        <dbReference type="SAM" id="MobiDB-lite"/>
    </source>
</evidence>
<dbReference type="HOGENOM" id="CLU_055269_1_1_11"/>
<sequence>MRLPKPPPGLKPLLPLVVGAVVVALLAGVVIGRLLPASAGAPVETQAESSASADGGHTHGGGSTEESEPADLEGLSLSASGFTLVPKDTEVGQSGEAKPWAFTITDVEGEPITKFATLHDKKMHLFAVRRDFTGYQHLHPVMDPDSGLWSTDITFDTPGGWRVIADFAVGGGKDVTPATLGTDVTVPGDYEPAALPEPKTTAKTDSFDVTLDFKPELGASAPALIEVTKDGKAADLERYLGAHGHLVLLRQDDMGFAHVHPDSKRVDGELRFWATVPSKGDYRAFLDFKVDGKVRTAAFTITV</sequence>
<keyword evidence="2" id="KW-0472">Membrane</keyword>
<dbReference type="Proteomes" id="UP000000844">
    <property type="component" value="Chromosome"/>
</dbReference>